<gene>
    <name evidence="2" type="ORF">DPMN_010162</name>
</gene>
<evidence type="ECO:0008006" key="4">
    <source>
        <dbReference type="Google" id="ProtNLM"/>
    </source>
</evidence>
<dbReference type="EMBL" id="JAIWYP010000001">
    <property type="protein sequence ID" value="KAH3886161.1"/>
    <property type="molecule type" value="Genomic_DNA"/>
</dbReference>
<evidence type="ECO:0000313" key="3">
    <source>
        <dbReference type="Proteomes" id="UP000828390"/>
    </source>
</evidence>
<protein>
    <recommendedName>
        <fullName evidence="4">Nose resistant to fluoxetine protein 6</fullName>
    </recommendedName>
</protein>
<reference evidence="2" key="2">
    <citation type="submission" date="2020-11" db="EMBL/GenBank/DDBJ databases">
        <authorList>
            <person name="McCartney M.A."/>
            <person name="Auch B."/>
            <person name="Kono T."/>
            <person name="Mallez S."/>
            <person name="Becker A."/>
            <person name="Gohl D.M."/>
            <person name="Silverstein K.A.T."/>
            <person name="Koren S."/>
            <person name="Bechman K.B."/>
            <person name="Herman A."/>
            <person name="Abrahante J.E."/>
            <person name="Garbe J."/>
        </authorList>
    </citation>
    <scope>NUCLEOTIDE SEQUENCE</scope>
    <source>
        <strain evidence="2">Duluth1</strain>
        <tissue evidence="2">Whole animal</tissue>
    </source>
</reference>
<keyword evidence="1" id="KW-1133">Transmembrane helix</keyword>
<feature type="transmembrane region" description="Helical" evidence="1">
    <location>
        <begin position="167"/>
        <end position="188"/>
    </location>
</feature>
<feature type="transmembrane region" description="Helical" evidence="1">
    <location>
        <begin position="93"/>
        <end position="112"/>
    </location>
</feature>
<dbReference type="PANTHER" id="PTHR11161:SF0">
    <property type="entry name" value="O-ACYLTRANSFERASE LIKE PROTEIN"/>
    <property type="match status" value="1"/>
</dbReference>
<proteinExistence type="predicted"/>
<evidence type="ECO:0000313" key="2">
    <source>
        <dbReference type="EMBL" id="KAH3886161.1"/>
    </source>
</evidence>
<dbReference type="AlphaFoldDB" id="A0A9D4N105"/>
<organism evidence="2 3">
    <name type="scientific">Dreissena polymorpha</name>
    <name type="common">Zebra mussel</name>
    <name type="synonym">Mytilus polymorpha</name>
    <dbReference type="NCBI Taxonomy" id="45954"/>
    <lineage>
        <taxon>Eukaryota</taxon>
        <taxon>Metazoa</taxon>
        <taxon>Spiralia</taxon>
        <taxon>Lophotrochozoa</taxon>
        <taxon>Mollusca</taxon>
        <taxon>Bivalvia</taxon>
        <taxon>Autobranchia</taxon>
        <taxon>Heteroconchia</taxon>
        <taxon>Euheterodonta</taxon>
        <taxon>Imparidentia</taxon>
        <taxon>Neoheterodontei</taxon>
        <taxon>Myida</taxon>
        <taxon>Dreissenoidea</taxon>
        <taxon>Dreissenidae</taxon>
        <taxon>Dreissena</taxon>
    </lineage>
</organism>
<keyword evidence="1" id="KW-0812">Transmembrane</keyword>
<keyword evidence="3" id="KW-1185">Reference proteome</keyword>
<feature type="transmembrane region" description="Helical" evidence="1">
    <location>
        <begin position="124"/>
        <end position="147"/>
    </location>
</feature>
<accession>A0A9D4N105</accession>
<evidence type="ECO:0000256" key="1">
    <source>
        <dbReference type="SAM" id="Phobius"/>
    </source>
</evidence>
<comment type="caution">
    <text evidence="2">The sequence shown here is derived from an EMBL/GenBank/DDBJ whole genome shotgun (WGS) entry which is preliminary data.</text>
</comment>
<feature type="transmembrane region" description="Helical" evidence="1">
    <location>
        <begin position="52"/>
        <end position="73"/>
    </location>
</feature>
<dbReference type="Proteomes" id="UP000828390">
    <property type="component" value="Unassembled WGS sequence"/>
</dbReference>
<dbReference type="InterPro" id="IPR052728">
    <property type="entry name" value="O2_lipid_transport_reg"/>
</dbReference>
<sequence length="206" mass="23338">MKYDDMADKVLERRYALSEMPKVDSYVLVEYDEKVHPGKVLEVDEHEEDAKVLFMVAVLLGWLLAAICCLSVLYGNFTTISGRHMPSKHEVALYNSVHSTVWALGVAWVIYACCTGNGGFVNKLLSWSLFIPLSRLTYLVYLVHPVFMQIYTESLRQSIYLTEFDVVYMFLGHLVLAHACAFVLTLAIEAPFIGLEKALLGQGRRH</sequence>
<reference evidence="2" key="1">
    <citation type="journal article" date="2019" name="bioRxiv">
        <title>The Genome of the Zebra Mussel, Dreissena polymorpha: A Resource for Invasive Species Research.</title>
        <authorList>
            <person name="McCartney M.A."/>
            <person name="Auch B."/>
            <person name="Kono T."/>
            <person name="Mallez S."/>
            <person name="Zhang Y."/>
            <person name="Obille A."/>
            <person name="Becker A."/>
            <person name="Abrahante J.E."/>
            <person name="Garbe J."/>
            <person name="Badalamenti J.P."/>
            <person name="Herman A."/>
            <person name="Mangelson H."/>
            <person name="Liachko I."/>
            <person name="Sullivan S."/>
            <person name="Sone E.D."/>
            <person name="Koren S."/>
            <person name="Silverstein K.A.T."/>
            <person name="Beckman K.B."/>
            <person name="Gohl D.M."/>
        </authorList>
    </citation>
    <scope>NUCLEOTIDE SEQUENCE</scope>
    <source>
        <strain evidence="2">Duluth1</strain>
        <tissue evidence="2">Whole animal</tissue>
    </source>
</reference>
<keyword evidence="1" id="KW-0472">Membrane</keyword>
<name>A0A9D4N105_DREPO</name>
<dbReference type="PANTHER" id="PTHR11161">
    <property type="entry name" value="O-ACYLTRANSFERASE"/>
    <property type="match status" value="1"/>
</dbReference>